<evidence type="ECO:0000256" key="1">
    <source>
        <dbReference type="SAM" id="MobiDB-lite"/>
    </source>
</evidence>
<evidence type="ECO:0000313" key="3">
    <source>
        <dbReference type="Proteomes" id="UP000784294"/>
    </source>
</evidence>
<dbReference type="EMBL" id="CAAALY010254490">
    <property type="protein sequence ID" value="VEL37278.1"/>
    <property type="molecule type" value="Genomic_DNA"/>
</dbReference>
<dbReference type="Proteomes" id="UP000784294">
    <property type="component" value="Unassembled WGS sequence"/>
</dbReference>
<proteinExistence type="predicted"/>
<evidence type="ECO:0000313" key="2">
    <source>
        <dbReference type="EMBL" id="VEL37278.1"/>
    </source>
</evidence>
<feature type="compositionally biased region" description="Low complexity" evidence="1">
    <location>
        <begin position="120"/>
        <end position="134"/>
    </location>
</feature>
<sequence length="343" mass="35555">MAGLALSLTGSGSCSAPSPQGFGSEVFSLGVFSSNPASVYPGQLGRAGHCCLDTQRLAATGGHRYICNPEVADTAGLGNTPITPDNCAQTPCRLDASWTDDVQPHLALLSPSDQQHQHQHPPQQQHHQHQQQQQQQLVSLAAVVGAAAVAAAAAAVAANKLPGEPKSGVLPASWYREFQAPQDARSELAYSCPSGLTPSVFSQSPLSSLPTQSTSASNNCAVSFSSSHSPQAGLGSGHAYQSYQQSAAIFLPHPSARQTRSPPQMASICCTTGGQAADALRDRHQQCPLAAAAEVGPLECHQSGLLMNPACQTPVPSGLQPSNLLLQRSSARSANEACFPNAK</sequence>
<feature type="region of interest" description="Disordered" evidence="1">
    <location>
        <begin position="112"/>
        <end position="134"/>
    </location>
</feature>
<dbReference type="AlphaFoldDB" id="A0A3S5FGC3"/>
<organism evidence="2 3">
    <name type="scientific">Protopolystoma xenopodis</name>
    <dbReference type="NCBI Taxonomy" id="117903"/>
    <lineage>
        <taxon>Eukaryota</taxon>
        <taxon>Metazoa</taxon>
        <taxon>Spiralia</taxon>
        <taxon>Lophotrochozoa</taxon>
        <taxon>Platyhelminthes</taxon>
        <taxon>Monogenea</taxon>
        <taxon>Polyopisthocotylea</taxon>
        <taxon>Polystomatidea</taxon>
        <taxon>Polystomatidae</taxon>
        <taxon>Protopolystoma</taxon>
    </lineage>
</organism>
<gene>
    <name evidence="2" type="ORF">PXEA_LOCUS30718</name>
</gene>
<comment type="caution">
    <text evidence="2">The sequence shown here is derived from an EMBL/GenBank/DDBJ whole genome shotgun (WGS) entry which is preliminary data.</text>
</comment>
<accession>A0A3S5FGC3</accession>
<name>A0A3S5FGC3_9PLAT</name>
<reference evidence="2" key="1">
    <citation type="submission" date="2018-11" db="EMBL/GenBank/DDBJ databases">
        <authorList>
            <consortium name="Pathogen Informatics"/>
        </authorList>
    </citation>
    <scope>NUCLEOTIDE SEQUENCE</scope>
</reference>
<keyword evidence="3" id="KW-1185">Reference proteome</keyword>
<protein>
    <submittedName>
        <fullName evidence="2">Uncharacterized protein</fullName>
    </submittedName>
</protein>